<accession>A0A7M1STK4</accession>
<reference evidence="2 3" key="1">
    <citation type="submission" date="2020-10" db="EMBL/GenBank/DDBJ databases">
        <title>Haloactinobacterium sp. RN3S43, a bacterium isolated from saline soil.</title>
        <authorList>
            <person name="Sun J.-Q."/>
        </authorList>
    </citation>
    <scope>NUCLEOTIDE SEQUENCE [LARGE SCALE GENOMIC DNA]</scope>
    <source>
        <strain evidence="2 3">RN3S43</strain>
    </source>
</reference>
<proteinExistence type="predicted"/>
<gene>
    <name evidence="2" type="ORF">IM660_00890</name>
</gene>
<keyword evidence="3" id="KW-1185">Reference proteome</keyword>
<dbReference type="RefSeq" id="WP_193497581.1">
    <property type="nucleotide sequence ID" value="NZ_CP063169.1"/>
</dbReference>
<evidence type="ECO:0000313" key="3">
    <source>
        <dbReference type="Proteomes" id="UP000593758"/>
    </source>
</evidence>
<dbReference type="EMBL" id="CP063169">
    <property type="protein sequence ID" value="QOR70909.1"/>
    <property type="molecule type" value="Genomic_DNA"/>
</dbReference>
<keyword evidence="1" id="KW-0472">Membrane</keyword>
<organism evidence="2 3">
    <name type="scientific">Ruania alkalisoli</name>
    <dbReference type="NCBI Taxonomy" id="2779775"/>
    <lineage>
        <taxon>Bacteria</taxon>
        <taxon>Bacillati</taxon>
        <taxon>Actinomycetota</taxon>
        <taxon>Actinomycetes</taxon>
        <taxon>Micrococcales</taxon>
        <taxon>Ruaniaceae</taxon>
        <taxon>Ruania</taxon>
    </lineage>
</organism>
<protein>
    <recommendedName>
        <fullName evidence="4">Alkaline shock response membrane anchor protein AmaP</fullName>
    </recommendedName>
</protein>
<name>A0A7M1STK4_9MICO</name>
<dbReference type="AlphaFoldDB" id="A0A7M1STK4"/>
<keyword evidence="1" id="KW-0812">Transmembrane</keyword>
<dbReference type="KEGG" id="halt:IM660_00890"/>
<keyword evidence="1" id="KW-1133">Transmembrane helix</keyword>
<evidence type="ECO:0008006" key="4">
    <source>
        <dbReference type="Google" id="ProtNLM"/>
    </source>
</evidence>
<evidence type="ECO:0000256" key="1">
    <source>
        <dbReference type="SAM" id="Phobius"/>
    </source>
</evidence>
<dbReference type="Proteomes" id="UP000593758">
    <property type="component" value="Chromosome"/>
</dbReference>
<feature type="transmembrane region" description="Helical" evidence="1">
    <location>
        <begin position="12"/>
        <end position="34"/>
    </location>
</feature>
<evidence type="ECO:0000313" key="2">
    <source>
        <dbReference type="EMBL" id="QOR70909.1"/>
    </source>
</evidence>
<feature type="transmembrane region" description="Helical" evidence="1">
    <location>
        <begin position="61"/>
        <end position="81"/>
    </location>
</feature>
<sequence length="192" mass="20215">MRRRPGTVTARVVTAVAGLLLVLAGALVLAPAVLEQWPWGRPELPWDITGRAAAALAQQNAPVVAAVTAAILLVLVAGWAIRRLRLLSRPAHTVTRDASVLVGVEPGAVTAAAAHVCADDPQVVRARFAFVRRRRRTVLEGTVTVAATADLARVADLVEQVAAQARDMLGAEDAVGDIRLALTGREAPRRIG</sequence>